<gene>
    <name evidence="1" type="ORF">MNBD_ALPHA04-34</name>
</gene>
<proteinExistence type="predicted"/>
<evidence type="ECO:0000313" key="1">
    <source>
        <dbReference type="EMBL" id="VAW01100.1"/>
    </source>
</evidence>
<feature type="non-terminal residue" evidence="1">
    <location>
        <position position="120"/>
    </location>
</feature>
<dbReference type="EMBL" id="UOEF01000318">
    <property type="protein sequence ID" value="VAW01100.1"/>
    <property type="molecule type" value="Genomic_DNA"/>
</dbReference>
<dbReference type="AlphaFoldDB" id="A0A3B0SA01"/>
<reference evidence="1" key="1">
    <citation type="submission" date="2018-06" db="EMBL/GenBank/DDBJ databases">
        <authorList>
            <person name="Zhirakovskaya E."/>
        </authorList>
    </citation>
    <scope>NUCLEOTIDE SEQUENCE</scope>
</reference>
<name>A0A3B0SA01_9ZZZZ</name>
<organism evidence="1">
    <name type="scientific">hydrothermal vent metagenome</name>
    <dbReference type="NCBI Taxonomy" id="652676"/>
    <lineage>
        <taxon>unclassified sequences</taxon>
        <taxon>metagenomes</taxon>
        <taxon>ecological metagenomes</taxon>
    </lineage>
</organism>
<accession>A0A3B0SA01</accession>
<protein>
    <submittedName>
        <fullName evidence="1">Uncharacterized protein</fullName>
    </submittedName>
</protein>
<sequence>MVAGRMEVDMTKQNNIGMRAKRIRLSFSGAMLAFAMTGAVILPAPNQVAQAQIPGLLPKAEQVPATDPMVIDGIWKIRELGKHIVIEQGRAYALESWIHAFVFEIQPDMVVLRDFEQTAP</sequence>